<organism evidence="3 4">
    <name type="scientific">Streptomyces zagrosensis</name>
    <dbReference type="NCBI Taxonomy" id="1042984"/>
    <lineage>
        <taxon>Bacteria</taxon>
        <taxon>Bacillati</taxon>
        <taxon>Actinomycetota</taxon>
        <taxon>Actinomycetes</taxon>
        <taxon>Kitasatosporales</taxon>
        <taxon>Streptomycetaceae</taxon>
        <taxon>Streptomyces</taxon>
    </lineage>
</organism>
<feature type="compositionally biased region" description="Basic residues" evidence="1">
    <location>
        <begin position="321"/>
        <end position="331"/>
    </location>
</feature>
<proteinExistence type="predicted"/>
<comment type="caution">
    <text evidence="3">The sequence shown here is derived from an EMBL/GenBank/DDBJ whole genome shotgun (WGS) entry which is preliminary data.</text>
</comment>
<keyword evidence="4" id="KW-1185">Reference proteome</keyword>
<feature type="transmembrane region" description="Helical" evidence="2">
    <location>
        <begin position="82"/>
        <end position="101"/>
    </location>
</feature>
<feature type="transmembrane region" description="Helical" evidence="2">
    <location>
        <begin position="158"/>
        <end position="178"/>
    </location>
</feature>
<feature type="compositionally biased region" description="Low complexity" evidence="1">
    <location>
        <begin position="335"/>
        <end position="353"/>
    </location>
</feature>
<keyword evidence="2" id="KW-1133">Transmembrane helix</keyword>
<reference evidence="3 4" key="1">
    <citation type="submission" date="2020-08" db="EMBL/GenBank/DDBJ databases">
        <title>Genomic Encyclopedia of Type Strains, Phase III (KMG-III): the genomes of soil and plant-associated and newly described type strains.</title>
        <authorList>
            <person name="Whitman W."/>
        </authorList>
    </citation>
    <scope>NUCLEOTIDE SEQUENCE [LARGE SCALE GENOMIC DNA]</scope>
    <source>
        <strain evidence="3 4">CECT 8305</strain>
    </source>
</reference>
<feature type="transmembrane region" description="Helical" evidence="2">
    <location>
        <begin position="130"/>
        <end position="146"/>
    </location>
</feature>
<keyword evidence="2" id="KW-0472">Membrane</keyword>
<feature type="region of interest" description="Disordered" evidence="1">
    <location>
        <begin position="399"/>
        <end position="422"/>
    </location>
</feature>
<feature type="transmembrane region" description="Helical" evidence="2">
    <location>
        <begin position="107"/>
        <end position="123"/>
    </location>
</feature>
<gene>
    <name evidence="3" type="ORF">FHS42_004479</name>
</gene>
<dbReference type="AlphaFoldDB" id="A0A7W9QC40"/>
<dbReference type="EMBL" id="JACHJL010000011">
    <property type="protein sequence ID" value="MBB5937400.1"/>
    <property type="molecule type" value="Genomic_DNA"/>
</dbReference>
<sequence length="422" mass="46236">MVAAWWWLRWELAAVGRTARNALRAPGPERDAMTQSLKAAGAAIAAWALTGWWLTAPLALLAPWTALALVDATVYRSFRAGLQQLAVIVVGTLWATAAMAMTDGNTMGSMLIALPALVLVGTYRRLGSQGIYGATTALFVITYGAYSLSAVSHRLLETAIGAVIGIAVNVLILPPIHLDNVRDQLLRLPRESADLLRTVAEGLRGGDWGDADAAGWHDRARRMERIPDAVAEARQWSAESVRLNPRWRLRRQVSPPPPPAADMTWERVAGHLTAITRTLTVTAGEQALLSAPGRQYLTRYAELAEHMAALCDAEAAALRNKHPRQQKAQRRARQEAQLDVQQDAQQNAQQQDTADIDPARTWELYDGLAADFHHQTGPASAVSGGLLVETKQLLNELTRREGWDDHRDNHRDDGEKEADDHG</sequence>
<evidence type="ECO:0000313" key="3">
    <source>
        <dbReference type="EMBL" id="MBB5937400.1"/>
    </source>
</evidence>
<evidence type="ECO:0000256" key="2">
    <source>
        <dbReference type="SAM" id="Phobius"/>
    </source>
</evidence>
<dbReference type="RefSeq" id="WP_184574332.1">
    <property type="nucleotide sequence ID" value="NZ_JACHJL010000011.1"/>
</dbReference>
<name>A0A7W9QC40_9ACTN</name>
<evidence type="ECO:0008006" key="5">
    <source>
        <dbReference type="Google" id="ProtNLM"/>
    </source>
</evidence>
<protein>
    <recommendedName>
        <fullName evidence="5">FUSC family protein</fullName>
    </recommendedName>
</protein>
<keyword evidence="2" id="KW-0812">Transmembrane</keyword>
<accession>A0A7W9QC40</accession>
<feature type="transmembrane region" description="Helical" evidence="2">
    <location>
        <begin position="44"/>
        <end position="70"/>
    </location>
</feature>
<dbReference type="Proteomes" id="UP000588098">
    <property type="component" value="Unassembled WGS sequence"/>
</dbReference>
<evidence type="ECO:0000313" key="4">
    <source>
        <dbReference type="Proteomes" id="UP000588098"/>
    </source>
</evidence>
<feature type="region of interest" description="Disordered" evidence="1">
    <location>
        <begin position="321"/>
        <end position="355"/>
    </location>
</feature>
<evidence type="ECO:0000256" key="1">
    <source>
        <dbReference type="SAM" id="MobiDB-lite"/>
    </source>
</evidence>